<sequence length="258" mass="28686">MLSRVALTGTIETEAAKADALVWWEIALFKGKNRFAVGGVMSLNFLGKKSFHPSAPQNVAKLWKAEEKKRLEAEKKNELAREHAMEESRRHARSLMAARRGEVNKEPPASMDFMYQKPPGLAEASQRKKVERPADKEAERFPLLKDAPRAGVHELVNEVQHQPFGVKLNNVQCRACGQWGHSVGDRECPKRNELTAGEVDARARLDPQYVLGDMEEAAALQAGSGEPGLSELDPELLATLSEKQQRQLLKIILFGVST</sequence>
<proteinExistence type="predicted"/>
<dbReference type="SMART" id="SM01083">
    <property type="entry name" value="Cir_N"/>
    <property type="match status" value="1"/>
</dbReference>
<dbReference type="PaxDb" id="2903-EOD19918"/>
<dbReference type="eggNOG" id="KOG3794">
    <property type="taxonomic scope" value="Eukaryota"/>
</dbReference>
<keyword evidence="3" id="KW-1185">Reference proteome</keyword>
<dbReference type="EnsemblProtists" id="EOD19918">
    <property type="protein sequence ID" value="EOD19918"/>
    <property type="gene ID" value="EMIHUDRAFT_208623"/>
</dbReference>
<dbReference type="KEGG" id="ehx:EMIHUDRAFT_208623"/>
<accession>A0A0D3J8T3</accession>
<dbReference type="AlphaFoldDB" id="A0A0D3J8T3"/>
<evidence type="ECO:0000313" key="2">
    <source>
        <dbReference type="EnsemblProtists" id="EOD19918"/>
    </source>
</evidence>
<dbReference type="RefSeq" id="XP_005772347.1">
    <property type="nucleotide sequence ID" value="XM_005772290.1"/>
</dbReference>
<dbReference type="GeneID" id="17265611"/>
<feature type="domain" description="CBF1-interacting co-repressor CIR N-terminal" evidence="1">
    <location>
        <begin position="50"/>
        <end position="86"/>
    </location>
</feature>
<evidence type="ECO:0000259" key="1">
    <source>
        <dbReference type="SMART" id="SM01083"/>
    </source>
</evidence>
<dbReference type="PANTHER" id="PTHR13151:SF2">
    <property type="entry name" value="COREPRESSOR INTERACTING WITH RBPJ 1"/>
    <property type="match status" value="1"/>
</dbReference>
<dbReference type="HOGENOM" id="CLU_062343_0_0_1"/>
<dbReference type="InterPro" id="IPR040014">
    <property type="entry name" value="CIR1"/>
</dbReference>
<dbReference type="Proteomes" id="UP000013827">
    <property type="component" value="Unassembled WGS sequence"/>
</dbReference>
<dbReference type="Pfam" id="PF10197">
    <property type="entry name" value="Cir_N"/>
    <property type="match status" value="1"/>
</dbReference>
<name>A0A0D3J8T3_EMIH1</name>
<organism evidence="2 3">
    <name type="scientific">Emiliania huxleyi (strain CCMP1516)</name>
    <dbReference type="NCBI Taxonomy" id="280463"/>
    <lineage>
        <taxon>Eukaryota</taxon>
        <taxon>Haptista</taxon>
        <taxon>Haptophyta</taxon>
        <taxon>Prymnesiophyceae</taxon>
        <taxon>Isochrysidales</taxon>
        <taxon>Noelaerhabdaceae</taxon>
        <taxon>Emiliania</taxon>
    </lineage>
</organism>
<dbReference type="PANTHER" id="PTHR13151">
    <property type="entry name" value="CBF1 INTERACTING COREPRESSOR CIR"/>
    <property type="match status" value="1"/>
</dbReference>
<dbReference type="InterPro" id="IPR019339">
    <property type="entry name" value="CIR_N_dom"/>
</dbReference>
<dbReference type="STRING" id="2903.R1CB35"/>
<dbReference type="GO" id="GO:0005634">
    <property type="term" value="C:nucleus"/>
    <property type="evidence" value="ECO:0007669"/>
    <property type="project" value="TreeGrafter"/>
</dbReference>
<reference evidence="3" key="1">
    <citation type="journal article" date="2013" name="Nature">
        <title>Pan genome of the phytoplankton Emiliania underpins its global distribution.</title>
        <authorList>
            <person name="Read B.A."/>
            <person name="Kegel J."/>
            <person name="Klute M.J."/>
            <person name="Kuo A."/>
            <person name="Lefebvre S.C."/>
            <person name="Maumus F."/>
            <person name="Mayer C."/>
            <person name="Miller J."/>
            <person name="Monier A."/>
            <person name="Salamov A."/>
            <person name="Young J."/>
            <person name="Aguilar M."/>
            <person name="Claverie J.M."/>
            <person name="Frickenhaus S."/>
            <person name="Gonzalez K."/>
            <person name="Herman E.K."/>
            <person name="Lin Y.C."/>
            <person name="Napier J."/>
            <person name="Ogata H."/>
            <person name="Sarno A.F."/>
            <person name="Shmutz J."/>
            <person name="Schroeder D."/>
            <person name="de Vargas C."/>
            <person name="Verret F."/>
            <person name="von Dassow P."/>
            <person name="Valentin K."/>
            <person name="Van de Peer Y."/>
            <person name="Wheeler G."/>
            <person name="Dacks J.B."/>
            <person name="Delwiche C.F."/>
            <person name="Dyhrman S.T."/>
            <person name="Glockner G."/>
            <person name="John U."/>
            <person name="Richards T."/>
            <person name="Worden A.Z."/>
            <person name="Zhang X."/>
            <person name="Grigoriev I.V."/>
            <person name="Allen A.E."/>
            <person name="Bidle K."/>
            <person name="Borodovsky M."/>
            <person name="Bowler C."/>
            <person name="Brownlee C."/>
            <person name="Cock J.M."/>
            <person name="Elias M."/>
            <person name="Gladyshev V.N."/>
            <person name="Groth M."/>
            <person name="Guda C."/>
            <person name="Hadaegh A."/>
            <person name="Iglesias-Rodriguez M.D."/>
            <person name="Jenkins J."/>
            <person name="Jones B.M."/>
            <person name="Lawson T."/>
            <person name="Leese F."/>
            <person name="Lindquist E."/>
            <person name="Lobanov A."/>
            <person name="Lomsadze A."/>
            <person name="Malik S.B."/>
            <person name="Marsh M.E."/>
            <person name="Mackinder L."/>
            <person name="Mock T."/>
            <person name="Mueller-Roeber B."/>
            <person name="Pagarete A."/>
            <person name="Parker M."/>
            <person name="Probert I."/>
            <person name="Quesneville H."/>
            <person name="Raines C."/>
            <person name="Rensing S.A."/>
            <person name="Riano-Pachon D.M."/>
            <person name="Richier S."/>
            <person name="Rokitta S."/>
            <person name="Shiraiwa Y."/>
            <person name="Soanes D.M."/>
            <person name="van der Giezen M."/>
            <person name="Wahlund T.M."/>
            <person name="Williams B."/>
            <person name="Wilson W."/>
            <person name="Wolfe G."/>
            <person name="Wurch L.L."/>
        </authorList>
    </citation>
    <scope>NUCLEOTIDE SEQUENCE</scope>
</reference>
<evidence type="ECO:0000313" key="3">
    <source>
        <dbReference type="Proteomes" id="UP000013827"/>
    </source>
</evidence>
<reference evidence="2" key="2">
    <citation type="submission" date="2024-10" db="UniProtKB">
        <authorList>
            <consortium name="EnsemblProtists"/>
        </authorList>
    </citation>
    <scope>IDENTIFICATION</scope>
</reference>
<protein>
    <recommendedName>
        <fullName evidence="1">CBF1-interacting co-repressor CIR N-terminal domain-containing protein</fullName>
    </recommendedName>
</protein>
<dbReference type="GO" id="GO:0003714">
    <property type="term" value="F:transcription corepressor activity"/>
    <property type="evidence" value="ECO:0007669"/>
    <property type="project" value="InterPro"/>
</dbReference>